<comment type="caution">
    <text evidence="1">The sequence shown here is derived from an EMBL/GenBank/DDBJ whole genome shotgun (WGS) entry which is preliminary data.</text>
</comment>
<dbReference type="Proteomes" id="UP000440578">
    <property type="component" value="Unassembled WGS sequence"/>
</dbReference>
<accession>A0A6A4WL76</accession>
<proteinExistence type="predicted"/>
<protein>
    <submittedName>
        <fullName evidence="1">Uncharacterized protein</fullName>
    </submittedName>
</protein>
<sequence length="210" mass="22326">MRPVSAVSHTRRGSPEIHAQYCAARQLRLSRVRAVLSSSGWSGAAPGSAGASSAPLEWSVWERAMGAGSPVVWSVWEPGMSRRRAPLLCVDVTRSSGLILFVPKTVVLCSGPFESVSACVTSIRSSPFPCYLALCVRGVCVLNVQSNPEYYGTTLTVRLDGAGRTGVSWRLGRVTGGLSVLNQMPQSGGGGWIRLNYKLGDSSIVVTPMN</sequence>
<evidence type="ECO:0000313" key="2">
    <source>
        <dbReference type="Proteomes" id="UP000440578"/>
    </source>
</evidence>
<organism evidence="1 2">
    <name type="scientific">Amphibalanus amphitrite</name>
    <name type="common">Striped barnacle</name>
    <name type="synonym">Balanus amphitrite</name>
    <dbReference type="NCBI Taxonomy" id="1232801"/>
    <lineage>
        <taxon>Eukaryota</taxon>
        <taxon>Metazoa</taxon>
        <taxon>Ecdysozoa</taxon>
        <taxon>Arthropoda</taxon>
        <taxon>Crustacea</taxon>
        <taxon>Multicrustacea</taxon>
        <taxon>Cirripedia</taxon>
        <taxon>Thoracica</taxon>
        <taxon>Thoracicalcarea</taxon>
        <taxon>Balanomorpha</taxon>
        <taxon>Balanoidea</taxon>
        <taxon>Balanidae</taxon>
        <taxon>Amphibalaninae</taxon>
        <taxon>Amphibalanus</taxon>
    </lineage>
</organism>
<name>A0A6A4WL76_AMPAM</name>
<dbReference type="AlphaFoldDB" id="A0A6A4WL76"/>
<dbReference type="EMBL" id="VIIS01000847">
    <property type="protein sequence ID" value="KAF0304420.1"/>
    <property type="molecule type" value="Genomic_DNA"/>
</dbReference>
<reference evidence="1 2" key="1">
    <citation type="submission" date="2019-07" db="EMBL/GenBank/DDBJ databases">
        <title>Draft genome assembly of a fouling barnacle, Amphibalanus amphitrite (Darwin, 1854): The first reference genome for Thecostraca.</title>
        <authorList>
            <person name="Kim W."/>
        </authorList>
    </citation>
    <scope>NUCLEOTIDE SEQUENCE [LARGE SCALE GENOMIC DNA]</scope>
    <source>
        <strain evidence="1">SNU_AA5</strain>
        <tissue evidence="1">Soma without cirri and trophi</tissue>
    </source>
</reference>
<evidence type="ECO:0000313" key="1">
    <source>
        <dbReference type="EMBL" id="KAF0304420.1"/>
    </source>
</evidence>
<gene>
    <name evidence="1" type="ORF">FJT64_002760</name>
</gene>
<keyword evidence="2" id="KW-1185">Reference proteome</keyword>